<dbReference type="AlphaFoldDB" id="A0AAW0V2Y0"/>
<feature type="compositionally biased region" description="Polar residues" evidence="1">
    <location>
        <begin position="48"/>
        <end position="61"/>
    </location>
</feature>
<organism evidence="2 3">
    <name type="scientific">Scylla paramamosain</name>
    <name type="common">Mud crab</name>
    <dbReference type="NCBI Taxonomy" id="85552"/>
    <lineage>
        <taxon>Eukaryota</taxon>
        <taxon>Metazoa</taxon>
        <taxon>Ecdysozoa</taxon>
        <taxon>Arthropoda</taxon>
        <taxon>Crustacea</taxon>
        <taxon>Multicrustacea</taxon>
        <taxon>Malacostraca</taxon>
        <taxon>Eumalacostraca</taxon>
        <taxon>Eucarida</taxon>
        <taxon>Decapoda</taxon>
        <taxon>Pleocyemata</taxon>
        <taxon>Brachyura</taxon>
        <taxon>Eubrachyura</taxon>
        <taxon>Portunoidea</taxon>
        <taxon>Portunidae</taxon>
        <taxon>Portuninae</taxon>
        <taxon>Scylla</taxon>
    </lineage>
</organism>
<accession>A0AAW0V2Y0</accession>
<reference evidence="2 3" key="1">
    <citation type="submission" date="2023-03" db="EMBL/GenBank/DDBJ databases">
        <title>High-quality genome of Scylla paramamosain provides insights in environmental adaptation.</title>
        <authorList>
            <person name="Zhang L."/>
        </authorList>
    </citation>
    <scope>NUCLEOTIDE SEQUENCE [LARGE SCALE GENOMIC DNA]</scope>
    <source>
        <strain evidence="2">LZ_2023a</strain>
        <tissue evidence="2">Muscle</tissue>
    </source>
</reference>
<keyword evidence="3" id="KW-1185">Reference proteome</keyword>
<evidence type="ECO:0000256" key="1">
    <source>
        <dbReference type="SAM" id="MobiDB-lite"/>
    </source>
</evidence>
<name>A0AAW0V2Y0_SCYPA</name>
<sequence>MAQVQAEAGIGAAPSRHSPPPPRGLCCSTTHSRAGHARLAPRVPSHSRPPQSFQTTHQSLKSRAAARTPPRLAGVAAKREGDKGKRKERSWSVSVCIVSCLQCASRPTTRLSHRWAAHVITWRRRRRN</sequence>
<dbReference type="EMBL" id="JARAKH010000002">
    <property type="protein sequence ID" value="KAK8406310.1"/>
    <property type="molecule type" value="Genomic_DNA"/>
</dbReference>
<evidence type="ECO:0000313" key="2">
    <source>
        <dbReference type="EMBL" id="KAK8406310.1"/>
    </source>
</evidence>
<comment type="caution">
    <text evidence="2">The sequence shown here is derived from an EMBL/GenBank/DDBJ whole genome shotgun (WGS) entry which is preliminary data.</text>
</comment>
<dbReference type="Proteomes" id="UP001487740">
    <property type="component" value="Unassembled WGS sequence"/>
</dbReference>
<proteinExistence type="predicted"/>
<feature type="region of interest" description="Disordered" evidence="1">
    <location>
        <begin position="1"/>
        <end position="88"/>
    </location>
</feature>
<evidence type="ECO:0000313" key="3">
    <source>
        <dbReference type="Proteomes" id="UP001487740"/>
    </source>
</evidence>
<protein>
    <submittedName>
        <fullName evidence="2">Uncharacterized protein</fullName>
    </submittedName>
</protein>
<gene>
    <name evidence="2" type="ORF">O3P69_007181</name>
</gene>